<name>A0A8J4UQS1_CLAMG</name>
<proteinExistence type="predicted"/>
<gene>
    <name evidence="2" type="ORF">DAT39_005714</name>
</gene>
<reference evidence="2" key="1">
    <citation type="submission" date="2020-07" db="EMBL/GenBank/DDBJ databases">
        <title>Clarias magur genome sequencing, assembly and annotation.</title>
        <authorList>
            <person name="Kushwaha B."/>
            <person name="Kumar R."/>
            <person name="Das P."/>
            <person name="Joshi C.G."/>
            <person name="Kumar D."/>
            <person name="Nagpure N.S."/>
            <person name="Pandey M."/>
            <person name="Agarwal S."/>
            <person name="Srivastava S."/>
            <person name="Singh M."/>
            <person name="Sahoo L."/>
            <person name="Jayasankar P."/>
            <person name="Meher P.K."/>
            <person name="Koringa P.G."/>
            <person name="Iquebal M.A."/>
            <person name="Das S.P."/>
            <person name="Bit A."/>
            <person name="Patnaik S."/>
            <person name="Patel N."/>
            <person name="Shah T.M."/>
            <person name="Hinsu A."/>
            <person name="Jena J.K."/>
        </authorList>
    </citation>
    <scope>NUCLEOTIDE SEQUENCE</scope>
    <source>
        <strain evidence="2">CIFAMagur01</strain>
        <tissue evidence="2">Testis</tissue>
    </source>
</reference>
<feature type="non-terminal residue" evidence="2">
    <location>
        <position position="1"/>
    </location>
</feature>
<dbReference type="Proteomes" id="UP000727407">
    <property type="component" value="Unassembled WGS sequence"/>
</dbReference>
<dbReference type="AlphaFoldDB" id="A0A8J4UQS1"/>
<comment type="caution">
    <text evidence="2">The sequence shown here is derived from an EMBL/GenBank/DDBJ whole genome shotgun (WGS) entry which is preliminary data.</text>
</comment>
<evidence type="ECO:0000313" key="2">
    <source>
        <dbReference type="EMBL" id="KAF5904557.1"/>
    </source>
</evidence>
<feature type="non-terminal residue" evidence="2">
    <location>
        <position position="51"/>
    </location>
</feature>
<evidence type="ECO:0000313" key="3">
    <source>
        <dbReference type="Proteomes" id="UP000727407"/>
    </source>
</evidence>
<accession>A0A8J4UQS1</accession>
<sequence>EGIGEEQEGEMWVLKKHIDDGAGAARRGAKEGRGGECGGMRCTSVGSLKEQ</sequence>
<organism evidence="2 3">
    <name type="scientific">Clarias magur</name>
    <name type="common">Asian catfish</name>
    <name type="synonym">Macropteronotus magur</name>
    <dbReference type="NCBI Taxonomy" id="1594786"/>
    <lineage>
        <taxon>Eukaryota</taxon>
        <taxon>Metazoa</taxon>
        <taxon>Chordata</taxon>
        <taxon>Craniata</taxon>
        <taxon>Vertebrata</taxon>
        <taxon>Euteleostomi</taxon>
        <taxon>Actinopterygii</taxon>
        <taxon>Neopterygii</taxon>
        <taxon>Teleostei</taxon>
        <taxon>Ostariophysi</taxon>
        <taxon>Siluriformes</taxon>
        <taxon>Clariidae</taxon>
        <taxon>Clarias</taxon>
    </lineage>
</organism>
<dbReference type="EMBL" id="QNUK01000055">
    <property type="protein sequence ID" value="KAF5904557.1"/>
    <property type="molecule type" value="Genomic_DNA"/>
</dbReference>
<evidence type="ECO:0000256" key="1">
    <source>
        <dbReference type="SAM" id="MobiDB-lite"/>
    </source>
</evidence>
<protein>
    <submittedName>
        <fullName evidence="2">Uncharacterized protein</fullName>
    </submittedName>
</protein>
<keyword evidence="3" id="KW-1185">Reference proteome</keyword>
<feature type="region of interest" description="Disordered" evidence="1">
    <location>
        <begin position="21"/>
        <end position="51"/>
    </location>
</feature>